<feature type="compositionally biased region" description="Basic and acidic residues" evidence="1">
    <location>
        <begin position="16"/>
        <end position="26"/>
    </location>
</feature>
<gene>
    <name evidence="3" type="ORF">MGSAQ_001273</name>
</gene>
<dbReference type="EMBL" id="AYSL01000673">
    <property type="protein sequence ID" value="KTF07232.1"/>
    <property type="molecule type" value="Genomic_DNA"/>
</dbReference>
<accession>A0A1B6NW83</accession>
<feature type="region of interest" description="Disordered" evidence="1">
    <location>
        <begin position="1"/>
        <end position="28"/>
    </location>
</feature>
<keyword evidence="2" id="KW-0812">Transmembrane</keyword>
<protein>
    <submittedName>
        <fullName evidence="3">Uncharacterized protein</fullName>
    </submittedName>
</protein>
<feature type="compositionally biased region" description="Polar residues" evidence="1">
    <location>
        <begin position="1"/>
        <end position="11"/>
    </location>
</feature>
<feature type="transmembrane region" description="Helical" evidence="2">
    <location>
        <begin position="31"/>
        <end position="49"/>
    </location>
</feature>
<evidence type="ECO:0000313" key="3">
    <source>
        <dbReference type="EMBL" id="KTF07232.1"/>
    </source>
</evidence>
<evidence type="ECO:0000256" key="1">
    <source>
        <dbReference type="SAM" id="MobiDB-lite"/>
    </source>
</evidence>
<dbReference type="AlphaFoldDB" id="A0A1B6NW83"/>
<evidence type="ECO:0000256" key="2">
    <source>
        <dbReference type="SAM" id="Phobius"/>
    </source>
</evidence>
<organism evidence="3">
    <name type="scientific">marine sediment metagenome</name>
    <dbReference type="NCBI Taxonomy" id="412755"/>
    <lineage>
        <taxon>unclassified sequences</taxon>
        <taxon>metagenomes</taxon>
        <taxon>ecological metagenomes</taxon>
    </lineage>
</organism>
<sequence>MATAYHASQSAIAADRLSRTDTRLSSDESQAAYASVFLGYLVSDMYLYLAHYQ</sequence>
<proteinExistence type="predicted"/>
<keyword evidence="2" id="KW-0472">Membrane</keyword>
<reference evidence="3" key="1">
    <citation type="submission" date="2013-11" db="EMBL/GenBank/DDBJ databases">
        <title>Microbial diversity, functional groups and degradation webs in Northern and Southern Mediterranean and Red Sea marine crude oil polluted sites.</title>
        <authorList>
            <person name="Daffonchio D."/>
            <person name="Mapelli F."/>
            <person name="Ferrer M."/>
            <person name="Richter M."/>
            <person name="Cherif A."/>
            <person name="Malkawi H.I."/>
            <person name="Yakimov M.M."/>
            <person name="Abdel-Fattah Y.R."/>
            <person name="Blaghen M."/>
            <person name="Golyshin P.N."/>
            <person name="Kalogerakis N."/>
            <person name="Boon N."/>
            <person name="Magagnini M."/>
            <person name="Fava F."/>
        </authorList>
    </citation>
    <scope>NUCLEOTIDE SEQUENCE</scope>
</reference>
<keyword evidence="2" id="KW-1133">Transmembrane helix</keyword>
<comment type="caution">
    <text evidence="3">The sequence shown here is derived from an EMBL/GenBank/DDBJ whole genome shotgun (WGS) entry which is preliminary data.</text>
</comment>
<name>A0A1B6NW83_9ZZZZ</name>